<keyword evidence="3" id="KW-0813">Transport</keyword>
<feature type="transmembrane region" description="Helical" evidence="8">
    <location>
        <begin position="163"/>
        <end position="186"/>
    </location>
</feature>
<dbReference type="Gene3D" id="1.20.1250.20">
    <property type="entry name" value="MFS general substrate transporter like domains"/>
    <property type="match status" value="1"/>
</dbReference>
<feature type="transmembrane region" description="Helical" evidence="8">
    <location>
        <begin position="198"/>
        <end position="216"/>
    </location>
</feature>
<keyword evidence="5 8" id="KW-1133">Transmembrane helix</keyword>
<dbReference type="InterPro" id="IPR003663">
    <property type="entry name" value="Sugar/inositol_transpt"/>
</dbReference>
<dbReference type="NCBIfam" id="TIGR00879">
    <property type="entry name" value="SP"/>
    <property type="match status" value="1"/>
</dbReference>
<proteinExistence type="inferred from homology"/>
<evidence type="ECO:0000256" key="4">
    <source>
        <dbReference type="ARBA" id="ARBA00022692"/>
    </source>
</evidence>
<dbReference type="InterPro" id="IPR036259">
    <property type="entry name" value="MFS_trans_sf"/>
</dbReference>
<keyword evidence="11" id="KW-1185">Reference proteome</keyword>
<dbReference type="InterPro" id="IPR005828">
    <property type="entry name" value="MFS_sugar_transport-like"/>
</dbReference>
<evidence type="ECO:0000256" key="7">
    <source>
        <dbReference type="SAM" id="MobiDB-lite"/>
    </source>
</evidence>
<feature type="transmembrane region" description="Helical" evidence="8">
    <location>
        <begin position="258"/>
        <end position="283"/>
    </location>
</feature>
<accession>A0ABR1WJ87</accession>
<gene>
    <name evidence="10" type="ORF">PG996_002356</name>
</gene>
<feature type="region of interest" description="Disordered" evidence="7">
    <location>
        <begin position="1"/>
        <end position="24"/>
    </location>
</feature>
<feature type="transmembrane region" description="Helical" evidence="8">
    <location>
        <begin position="470"/>
        <end position="488"/>
    </location>
</feature>
<dbReference type="Proteomes" id="UP001446871">
    <property type="component" value="Unassembled WGS sequence"/>
</dbReference>
<dbReference type="PANTHER" id="PTHR48020">
    <property type="entry name" value="PROTON MYO-INOSITOL COTRANSPORTER"/>
    <property type="match status" value="1"/>
</dbReference>
<name>A0ABR1WJ87_9PEZI</name>
<feature type="transmembrane region" description="Helical" evidence="8">
    <location>
        <begin position="443"/>
        <end position="464"/>
    </location>
</feature>
<evidence type="ECO:0000256" key="1">
    <source>
        <dbReference type="ARBA" id="ARBA00004141"/>
    </source>
</evidence>
<feature type="transmembrane region" description="Helical" evidence="8">
    <location>
        <begin position="378"/>
        <end position="399"/>
    </location>
</feature>
<comment type="similarity">
    <text evidence="2">Belongs to the major facilitator superfamily. Sugar transporter (TC 2.A.1.1) family.</text>
</comment>
<keyword evidence="6 8" id="KW-0472">Membrane</keyword>
<organism evidence="10 11">
    <name type="scientific">Apiospora saccharicola</name>
    <dbReference type="NCBI Taxonomy" id="335842"/>
    <lineage>
        <taxon>Eukaryota</taxon>
        <taxon>Fungi</taxon>
        <taxon>Dikarya</taxon>
        <taxon>Ascomycota</taxon>
        <taxon>Pezizomycotina</taxon>
        <taxon>Sordariomycetes</taxon>
        <taxon>Xylariomycetidae</taxon>
        <taxon>Amphisphaeriales</taxon>
        <taxon>Apiosporaceae</taxon>
        <taxon>Apiospora</taxon>
    </lineage>
</organism>
<evidence type="ECO:0000259" key="9">
    <source>
        <dbReference type="PROSITE" id="PS50850"/>
    </source>
</evidence>
<feature type="transmembrane region" description="Helical" evidence="8">
    <location>
        <begin position="539"/>
        <end position="560"/>
    </location>
</feature>
<feature type="transmembrane region" description="Helical" evidence="8">
    <location>
        <begin position="509"/>
        <end position="533"/>
    </location>
</feature>
<evidence type="ECO:0000256" key="5">
    <source>
        <dbReference type="ARBA" id="ARBA00022989"/>
    </source>
</evidence>
<dbReference type="EMBL" id="JAQQWM010000001">
    <property type="protein sequence ID" value="KAK8083575.1"/>
    <property type="molecule type" value="Genomic_DNA"/>
</dbReference>
<dbReference type="SUPFAM" id="SSF103473">
    <property type="entry name" value="MFS general substrate transporter"/>
    <property type="match status" value="1"/>
</dbReference>
<feature type="region of interest" description="Disordered" evidence="7">
    <location>
        <begin position="617"/>
        <end position="657"/>
    </location>
</feature>
<evidence type="ECO:0000313" key="10">
    <source>
        <dbReference type="EMBL" id="KAK8083575.1"/>
    </source>
</evidence>
<dbReference type="PRINTS" id="PR00171">
    <property type="entry name" value="SUGRTRNSPORT"/>
</dbReference>
<dbReference type="PROSITE" id="PS50850">
    <property type="entry name" value="MFS"/>
    <property type="match status" value="1"/>
</dbReference>
<sequence length="657" mass="73114">MAEKPERIASTDIPSKGVSDTQIEDNTHHGVDDVVNTNLEAKIKNPLKGVPYDQLMRDVEAFAEEKGLTEHVALLRKGALVAQDPTSFGENLTGEHALDEAEIKALREEVTHKWRLPMKLYLTIATCSIGAAVQGWDQTGSNGATLFFPAYYGIKHNDLANALVLQLVGMINAGPYIGCALLGCWLSDPANNYLGRRGVIFVAGHLCIWPVIGSAFCETWQQQFACRLLMGVGMGIKASTVPIYAAENSPASIRGALVMSWQMWTAFGIMLGTAVNLACFYNVHNWRLMLGAPFIPAVPLVFLIYLCPESPRWLMKKNRYPKAWINLCKLRNHPIQVARDLYYIHAQLSIEELITKKSNYLTRAGQLFTIPRVRRANIAAFTVMLAQQMCGINIIAFYSTTVFEAAGSTQFIAMVSSFGFGMVNFLFAFPAFWTIDTFGRRSLLLFTFPNMMWSLLAAGLCTLMDDSNPAKTACVAIFVYIFAAFYSPGEGPVPFTYSAEVYPLSHREVGMGFAVATCLGFAAILGITFPLILTALGTAGAFGLYAGFNFVAFWMIFFLVPETKQRTLEELDYVFGVPMGKFASYQVTKAAPFWFKRYVFFQKDAKLEPLYHIENEEHDSSYSDRAEQRHPMRSSPAELDVEKSARPMPESQGNEKM</sequence>
<comment type="subcellular location">
    <subcellularLocation>
        <location evidence="1">Membrane</location>
        <topology evidence="1">Multi-pass membrane protein</topology>
    </subcellularLocation>
</comment>
<dbReference type="InterPro" id="IPR005829">
    <property type="entry name" value="Sugar_transporter_CS"/>
</dbReference>
<comment type="caution">
    <text evidence="10">The sequence shown here is derived from an EMBL/GenBank/DDBJ whole genome shotgun (WGS) entry which is preliminary data.</text>
</comment>
<evidence type="ECO:0000256" key="3">
    <source>
        <dbReference type="ARBA" id="ARBA00022448"/>
    </source>
</evidence>
<dbReference type="Pfam" id="PF00083">
    <property type="entry name" value="Sugar_tr"/>
    <property type="match status" value="1"/>
</dbReference>
<evidence type="ECO:0000313" key="11">
    <source>
        <dbReference type="Proteomes" id="UP001446871"/>
    </source>
</evidence>
<dbReference type="InterPro" id="IPR050814">
    <property type="entry name" value="Myo-inositol_Transporter"/>
</dbReference>
<protein>
    <recommendedName>
        <fullName evidence="9">Major facilitator superfamily (MFS) profile domain-containing protein</fullName>
    </recommendedName>
</protein>
<keyword evidence="4 8" id="KW-0812">Transmembrane</keyword>
<dbReference type="PROSITE" id="PS00217">
    <property type="entry name" value="SUGAR_TRANSPORT_2"/>
    <property type="match status" value="1"/>
</dbReference>
<evidence type="ECO:0000256" key="2">
    <source>
        <dbReference type="ARBA" id="ARBA00010992"/>
    </source>
</evidence>
<feature type="transmembrane region" description="Helical" evidence="8">
    <location>
        <begin position="228"/>
        <end position="246"/>
    </location>
</feature>
<evidence type="ECO:0000256" key="6">
    <source>
        <dbReference type="ARBA" id="ARBA00023136"/>
    </source>
</evidence>
<evidence type="ECO:0000256" key="8">
    <source>
        <dbReference type="SAM" id="Phobius"/>
    </source>
</evidence>
<feature type="compositionally biased region" description="Basic and acidic residues" evidence="7">
    <location>
        <begin position="617"/>
        <end position="630"/>
    </location>
</feature>
<dbReference type="InterPro" id="IPR020846">
    <property type="entry name" value="MFS_dom"/>
</dbReference>
<reference evidence="10 11" key="1">
    <citation type="submission" date="2023-01" db="EMBL/GenBank/DDBJ databases">
        <title>Analysis of 21 Apiospora genomes using comparative genomics revels a genus with tremendous synthesis potential of carbohydrate active enzymes and secondary metabolites.</title>
        <authorList>
            <person name="Sorensen T."/>
        </authorList>
    </citation>
    <scope>NUCLEOTIDE SEQUENCE [LARGE SCALE GENOMIC DNA]</scope>
    <source>
        <strain evidence="10 11">CBS 83171</strain>
    </source>
</reference>
<feature type="domain" description="Major facilitator superfamily (MFS) profile" evidence="9">
    <location>
        <begin position="123"/>
        <end position="564"/>
    </location>
</feature>
<dbReference type="PANTHER" id="PTHR48020:SF40">
    <property type="entry name" value="MAJOR FACILITATOR SUPERFAMILY (MFS) PROFILE DOMAIN-CONTAINING PROTEIN"/>
    <property type="match status" value="1"/>
</dbReference>
<feature type="transmembrane region" description="Helical" evidence="8">
    <location>
        <begin position="411"/>
        <end position="431"/>
    </location>
</feature>